<accession>A0ABY2DPQ1</accession>
<proteinExistence type="predicted"/>
<evidence type="ECO:0000259" key="3">
    <source>
        <dbReference type="PROSITE" id="PS50093"/>
    </source>
</evidence>
<dbReference type="SUPFAM" id="SSF49299">
    <property type="entry name" value="PKD domain"/>
    <property type="match status" value="1"/>
</dbReference>
<dbReference type="NCBIfam" id="TIGR04183">
    <property type="entry name" value="Por_Secre_tail"/>
    <property type="match status" value="1"/>
</dbReference>
<dbReference type="EMBL" id="SMLH01000007">
    <property type="protein sequence ID" value="TDE28222.1"/>
    <property type="molecule type" value="Genomic_DNA"/>
</dbReference>
<feature type="signal peptide" evidence="2">
    <location>
        <begin position="1"/>
        <end position="19"/>
    </location>
</feature>
<comment type="caution">
    <text evidence="4">The sequence shown here is derived from an EMBL/GenBank/DDBJ whole genome shotgun (WGS) entry which is preliminary data.</text>
</comment>
<protein>
    <submittedName>
        <fullName evidence="4">T9SS type A sorting domain-containing protein</fullName>
    </submittedName>
</protein>
<dbReference type="PANTHER" id="PTHR41349:SF1">
    <property type="entry name" value="PROTEIN CBG08683"/>
    <property type="match status" value="1"/>
</dbReference>
<dbReference type="InterPro" id="IPR000601">
    <property type="entry name" value="PKD_dom"/>
</dbReference>
<dbReference type="Proteomes" id="UP000294685">
    <property type="component" value="Unassembled WGS sequence"/>
</dbReference>
<dbReference type="CDD" id="cd00146">
    <property type="entry name" value="PKD"/>
    <property type="match status" value="1"/>
</dbReference>
<feature type="domain" description="PKD" evidence="3">
    <location>
        <begin position="124"/>
        <end position="209"/>
    </location>
</feature>
<dbReference type="SMART" id="SM00089">
    <property type="entry name" value="PKD"/>
    <property type="match status" value="1"/>
</dbReference>
<dbReference type="RefSeq" id="WP_132071647.1">
    <property type="nucleotide sequence ID" value="NZ_SMLH01000007.1"/>
</dbReference>
<gene>
    <name evidence="4" type="ORF">E0I61_11850</name>
</gene>
<dbReference type="Pfam" id="PF03372">
    <property type="entry name" value="Exo_endo_phos"/>
    <property type="match status" value="1"/>
</dbReference>
<dbReference type="Gene3D" id="3.60.10.10">
    <property type="entry name" value="Endonuclease/exonuclease/phosphatase"/>
    <property type="match status" value="1"/>
</dbReference>
<name>A0ABY2DPQ1_9FLAO</name>
<dbReference type="InterPro" id="IPR013783">
    <property type="entry name" value="Ig-like_fold"/>
</dbReference>
<sequence>MKRLLLILIAIAFSSNVSAQTVTTNKTSYTIGEAITVNFTGSTTAKDWIGLFLQTTTPASGTNVGWLYTSGTQTASKKNIASGTVTFSSGIATAGNYKACLLANNGYTIKAMVNFTVGATSAVPVAAFTASATSVVTGGSTTFTDQSTGTPTSWSWSFVGGTPSTSTAKNPTVTYNTNGTYAVTLTATNANGVNTLTKNGYITVADQGANISLKVMQFNVWQEGTSVPNGMTYIRDVINSVNPDIVCFSEVRNYTGDWTTKIVNDLAAVGKTYYRGYITGSDVSIISKYPISLSGPVLAGAVVVYDVNVNGTTVVVCSSHLDYTYYATYLPRGYACGGSGRYAGWNALSPFTPEISLTAISGQNLGSQRDEQIAAFILYMQTETRPILLLGDFNEPSCLDWTSRQANLYDHHGVVYQWDTTLSLNNNGFTDAYRQVYPDVVLNPGISWPAVATNGGASTSWTPLSDERDRIDYIFYKGAGVRATSAAIVGPVGAYAYNLATTAGNGSDIFEASTLPWPSDHKAVVATISIPATIPATLREKNSKKSLKNSSLEIKAYPNPSNGLITLVSSENASTQIIVSDLAGREIFNKAIDLKANNQNTIDLAASSNGIYFIKVISQEKTQTIKIIKE</sequence>
<dbReference type="Pfam" id="PF18962">
    <property type="entry name" value="Por_Secre_tail"/>
    <property type="match status" value="1"/>
</dbReference>
<evidence type="ECO:0000256" key="1">
    <source>
        <dbReference type="ARBA" id="ARBA00022729"/>
    </source>
</evidence>
<dbReference type="InterPro" id="IPR022409">
    <property type="entry name" value="PKD/Chitinase_dom"/>
</dbReference>
<dbReference type="Pfam" id="PF18911">
    <property type="entry name" value="PKD_4"/>
    <property type="match status" value="1"/>
</dbReference>
<dbReference type="InterPro" id="IPR035986">
    <property type="entry name" value="PKD_dom_sf"/>
</dbReference>
<organism evidence="4 5">
    <name type="scientific">Flavobacterium ranwuense</name>
    <dbReference type="NCBI Taxonomy" id="2541725"/>
    <lineage>
        <taxon>Bacteria</taxon>
        <taxon>Pseudomonadati</taxon>
        <taxon>Bacteroidota</taxon>
        <taxon>Flavobacteriia</taxon>
        <taxon>Flavobacteriales</taxon>
        <taxon>Flavobacteriaceae</taxon>
        <taxon>Flavobacterium</taxon>
    </lineage>
</organism>
<keyword evidence="5" id="KW-1185">Reference proteome</keyword>
<feature type="chain" id="PRO_5046760420" evidence="2">
    <location>
        <begin position="20"/>
        <end position="630"/>
    </location>
</feature>
<reference evidence="4 5" key="1">
    <citation type="submission" date="2019-03" db="EMBL/GenBank/DDBJ databases">
        <title>Novel species of Flavobacterium.</title>
        <authorList>
            <person name="Liu Q."/>
            <person name="Xin Y.-H."/>
        </authorList>
    </citation>
    <scope>NUCLEOTIDE SEQUENCE [LARGE SCALE GENOMIC DNA]</scope>
    <source>
        <strain evidence="4 5">LB2P22</strain>
    </source>
</reference>
<evidence type="ECO:0000313" key="5">
    <source>
        <dbReference type="Proteomes" id="UP000294685"/>
    </source>
</evidence>
<dbReference type="Gene3D" id="2.60.40.10">
    <property type="entry name" value="Immunoglobulins"/>
    <property type="match status" value="1"/>
</dbReference>
<dbReference type="InterPro" id="IPR036691">
    <property type="entry name" value="Endo/exonu/phosph_ase_sf"/>
</dbReference>
<evidence type="ECO:0000256" key="2">
    <source>
        <dbReference type="SAM" id="SignalP"/>
    </source>
</evidence>
<dbReference type="InterPro" id="IPR005135">
    <property type="entry name" value="Endo/exonuclease/phosphatase"/>
</dbReference>
<dbReference type="PROSITE" id="PS50093">
    <property type="entry name" value="PKD"/>
    <property type="match status" value="1"/>
</dbReference>
<dbReference type="InterPro" id="IPR026444">
    <property type="entry name" value="Secre_tail"/>
</dbReference>
<dbReference type="PANTHER" id="PTHR41349">
    <property type="match status" value="1"/>
</dbReference>
<evidence type="ECO:0000313" key="4">
    <source>
        <dbReference type="EMBL" id="TDE28222.1"/>
    </source>
</evidence>
<keyword evidence="1 2" id="KW-0732">Signal</keyword>
<dbReference type="SUPFAM" id="SSF56219">
    <property type="entry name" value="DNase I-like"/>
    <property type="match status" value="1"/>
</dbReference>